<dbReference type="SMART" id="SM00850">
    <property type="entry name" value="LytTR"/>
    <property type="match status" value="1"/>
</dbReference>
<dbReference type="GO" id="GO:0003677">
    <property type="term" value="F:DNA binding"/>
    <property type="evidence" value="ECO:0007669"/>
    <property type="project" value="InterPro"/>
</dbReference>
<accession>A0A9D1G223</accession>
<dbReference type="SUPFAM" id="SSF52172">
    <property type="entry name" value="CheY-like"/>
    <property type="match status" value="1"/>
</dbReference>
<evidence type="ECO:0000313" key="7">
    <source>
        <dbReference type="Proteomes" id="UP000824140"/>
    </source>
</evidence>
<comment type="caution">
    <text evidence="6">The sequence shown here is derived from an EMBL/GenBank/DDBJ whole genome shotgun (WGS) entry which is preliminary data.</text>
</comment>
<dbReference type="InterPro" id="IPR046947">
    <property type="entry name" value="LytR-like"/>
</dbReference>
<comment type="function">
    <text evidence="2">May play the central regulatory role in sporulation. It may be an element of the effector pathway responsible for the activation of sporulation genes in response to nutritional stress. Spo0A may act in concert with spo0H (a sigma factor) to control the expression of some genes that are critical to the sporulation process.</text>
</comment>
<protein>
    <recommendedName>
        <fullName evidence="1">Stage 0 sporulation protein A homolog</fullName>
    </recommendedName>
</protein>
<dbReference type="GO" id="GO:0000156">
    <property type="term" value="F:phosphorelay response regulator activity"/>
    <property type="evidence" value="ECO:0007669"/>
    <property type="project" value="InterPro"/>
</dbReference>
<dbReference type="EMBL" id="DVJN01000213">
    <property type="protein sequence ID" value="HIS93557.1"/>
    <property type="molecule type" value="Genomic_DNA"/>
</dbReference>
<dbReference type="Pfam" id="PF00072">
    <property type="entry name" value="Response_reg"/>
    <property type="match status" value="1"/>
</dbReference>
<feature type="modified residue" description="4-aspartylphosphate" evidence="3">
    <location>
        <position position="58"/>
    </location>
</feature>
<dbReference type="Proteomes" id="UP000824140">
    <property type="component" value="Unassembled WGS sequence"/>
</dbReference>
<dbReference type="PANTHER" id="PTHR37299">
    <property type="entry name" value="TRANSCRIPTIONAL REGULATOR-RELATED"/>
    <property type="match status" value="1"/>
</dbReference>
<dbReference type="SMART" id="SM00448">
    <property type="entry name" value="REC"/>
    <property type="match status" value="1"/>
</dbReference>
<proteinExistence type="predicted"/>
<dbReference type="InterPro" id="IPR011006">
    <property type="entry name" value="CheY-like_superfamily"/>
</dbReference>
<dbReference type="InterPro" id="IPR007492">
    <property type="entry name" value="LytTR_DNA-bd_dom"/>
</dbReference>
<reference evidence="6" key="2">
    <citation type="journal article" date="2021" name="PeerJ">
        <title>Extensive microbial diversity within the chicken gut microbiome revealed by metagenomics and culture.</title>
        <authorList>
            <person name="Gilroy R."/>
            <person name="Ravi A."/>
            <person name="Getino M."/>
            <person name="Pursley I."/>
            <person name="Horton D.L."/>
            <person name="Alikhan N.F."/>
            <person name="Baker D."/>
            <person name="Gharbi K."/>
            <person name="Hall N."/>
            <person name="Watson M."/>
            <person name="Adriaenssens E.M."/>
            <person name="Foster-Nyarko E."/>
            <person name="Jarju S."/>
            <person name="Secka A."/>
            <person name="Antonio M."/>
            <person name="Oren A."/>
            <person name="Chaudhuri R.R."/>
            <person name="La Ragione R."/>
            <person name="Hildebrand F."/>
            <person name="Pallen M.J."/>
        </authorList>
    </citation>
    <scope>NUCLEOTIDE SEQUENCE</scope>
    <source>
        <strain evidence="6">13766</strain>
    </source>
</reference>
<evidence type="ECO:0000313" key="6">
    <source>
        <dbReference type="EMBL" id="HIS93557.1"/>
    </source>
</evidence>
<evidence type="ECO:0000259" key="5">
    <source>
        <dbReference type="PROSITE" id="PS50930"/>
    </source>
</evidence>
<dbReference type="PROSITE" id="PS50930">
    <property type="entry name" value="HTH_LYTTR"/>
    <property type="match status" value="1"/>
</dbReference>
<organism evidence="6 7">
    <name type="scientific">Candidatus Alectryocaccomicrobium excrementavium</name>
    <dbReference type="NCBI Taxonomy" id="2840668"/>
    <lineage>
        <taxon>Bacteria</taxon>
        <taxon>Bacillati</taxon>
        <taxon>Bacillota</taxon>
        <taxon>Clostridia</taxon>
        <taxon>Candidatus Alectryocaccomicrobium</taxon>
    </lineage>
</organism>
<dbReference type="AlphaFoldDB" id="A0A9D1G223"/>
<reference evidence="6" key="1">
    <citation type="submission" date="2020-10" db="EMBL/GenBank/DDBJ databases">
        <authorList>
            <person name="Gilroy R."/>
        </authorList>
    </citation>
    <scope>NUCLEOTIDE SEQUENCE</scope>
    <source>
        <strain evidence="6">13766</strain>
    </source>
</reference>
<evidence type="ECO:0000256" key="3">
    <source>
        <dbReference type="PROSITE-ProRule" id="PRU00169"/>
    </source>
</evidence>
<dbReference type="PANTHER" id="PTHR37299:SF1">
    <property type="entry name" value="STAGE 0 SPORULATION PROTEIN A HOMOLOG"/>
    <property type="match status" value="1"/>
</dbReference>
<keyword evidence="3" id="KW-0597">Phosphoprotein</keyword>
<dbReference type="Pfam" id="PF04397">
    <property type="entry name" value="LytTR"/>
    <property type="match status" value="1"/>
</dbReference>
<dbReference type="Gene3D" id="3.40.50.2300">
    <property type="match status" value="1"/>
</dbReference>
<evidence type="ECO:0000259" key="4">
    <source>
        <dbReference type="PROSITE" id="PS50110"/>
    </source>
</evidence>
<gene>
    <name evidence="6" type="ORF">IAA84_11115</name>
</gene>
<evidence type="ECO:0000256" key="1">
    <source>
        <dbReference type="ARBA" id="ARBA00018672"/>
    </source>
</evidence>
<name>A0A9D1G223_9FIRM</name>
<dbReference type="Gene3D" id="2.40.50.1020">
    <property type="entry name" value="LytTr DNA-binding domain"/>
    <property type="match status" value="1"/>
</dbReference>
<dbReference type="PROSITE" id="PS50110">
    <property type="entry name" value="RESPONSE_REGULATORY"/>
    <property type="match status" value="1"/>
</dbReference>
<feature type="domain" description="Response regulatory" evidence="4">
    <location>
        <begin position="2"/>
        <end position="122"/>
    </location>
</feature>
<sequence length="245" mass="28128">MHITLCDDEPIFLHSLQRQLTQWAAKTGVVLAIRAFSSAEMLLREWKNGLQTDLLLLDIEMRAGISGMELAQRIRARNPNVMIAFVSNYAQYSCRGYEVKAMRFLTKPIENERLCECLNAALAQWKMAQAESIALDDMGSRVLLRREDILYAVADGHYLQIYQTASRAIVRTRMTLPQLLEQAHGLARCHRAYAANLLYVRRVNRDGLLLAEGTHLPVGRKYYLDFCQKFDELYQRAQNGRMDSV</sequence>
<dbReference type="InterPro" id="IPR001789">
    <property type="entry name" value="Sig_transdc_resp-reg_receiver"/>
</dbReference>
<evidence type="ECO:0000256" key="2">
    <source>
        <dbReference type="ARBA" id="ARBA00024867"/>
    </source>
</evidence>
<feature type="domain" description="HTH LytTR-type" evidence="5">
    <location>
        <begin position="133"/>
        <end position="232"/>
    </location>
</feature>